<dbReference type="SMART" id="SM01019">
    <property type="entry name" value="B3"/>
    <property type="match status" value="1"/>
</dbReference>
<evidence type="ECO:0000256" key="4">
    <source>
        <dbReference type="ARBA" id="ARBA00023163"/>
    </source>
</evidence>
<dbReference type="CDD" id="cd10017">
    <property type="entry name" value="B3_DNA"/>
    <property type="match status" value="1"/>
</dbReference>
<protein>
    <submittedName>
        <fullName evidence="8">B3 DNA binding domain</fullName>
    </submittedName>
</protein>
<proteinExistence type="predicted"/>
<dbReference type="PANTHER" id="PTHR31140">
    <property type="entry name" value="B3 DOMAIN-CONTAINING TRANSCRIPTION FACTOR ABI3"/>
    <property type="match status" value="1"/>
</dbReference>
<feature type="region of interest" description="Disordered" evidence="6">
    <location>
        <begin position="1"/>
        <end position="73"/>
    </location>
</feature>
<evidence type="ECO:0000313" key="8">
    <source>
        <dbReference type="EMBL" id="KAK6942563.1"/>
    </source>
</evidence>
<dbReference type="GO" id="GO:0005634">
    <property type="term" value="C:nucleus"/>
    <property type="evidence" value="ECO:0007669"/>
    <property type="project" value="UniProtKB-SubCell"/>
</dbReference>
<feature type="compositionally biased region" description="Polar residues" evidence="6">
    <location>
        <begin position="1"/>
        <end position="29"/>
    </location>
</feature>
<evidence type="ECO:0000256" key="3">
    <source>
        <dbReference type="ARBA" id="ARBA00023125"/>
    </source>
</evidence>
<dbReference type="PROSITE" id="PS50863">
    <property type="entry name" value="B3"/>
    <property type="match status" value="1"/>
</dbReference>
<dbReference type="GO" id="GO:0003677">
    <property type="term" value="F:DNA binding"/>
    <property type="evidence" value="ECO:0007669"/>
    <property type="project" value="UniProtKB-KW"/>
</dbReference>
<organism evidence="8 9">
    <name type="scientific">Dillenia turbinata</name>
    <dbReference type="NCBI Taxonomy" id="194707"/>
    <lineage>
        <taxon>Eukaryota</taxon>
        <taxon>Viridiplantae</taxon>
        <taxon>Streptophyta</taxon>
        <taxon>Embryophyta</taxon>
        <taxon>Tracheophyta</taxon>
        <taxon>Spermatophyta</taxon>
        <taxon>Magnoliopsida</taxon>
        <taxon>eudicotyledons</taxon>
        <taxon>Gunneridae</taxon>
        <taxon>Pentapetalae</taxon>
        <taxon>Dilleniales</taxon>
        <taxon>Dilleniaceae</taxon>
        <taxon>Dillenia</taxon>
    </lineage>
</organism>
<feature type="compositionally biased region" description="Polar residues" evidence="6">
    <location>
        <begin position="287"/>
        <end position="297"/>
    </location>
</feature>
<comment type="subcellular location">
    <subcellularLocation>
        <location evidence="1">Nucleus</location>
    </subcellularLocation>
</comment>
<reference evidence="8 9" key="1">
    <citation type="submission" date="2023-12" db="EMBL/GenBank/DDBJ databases">
        <title>A high-quality genome assembly for Dillenia turbinata (Dilleniales).</title>
        <authorList>
            <person name="Chanderbali A."/>
        </authorList>
    </citation>
    <scope>NUCLEOTIDE SEQUENCE [LARGE SCALE GENOMIC DNA]</scope>
    <source>
        <strain evidence="8">LSX21</strain>
        <tissue evidence="8">Leaf</tissue>
    </source>
</reference>
<dbReference type="Pfam" id="PF02362">
    <property type="entry name" value="B3"/>
    <property type="match status" value="1"/>
</dbReference>
<name>A0AAN8VX78_9MAGN</name>
<keyword evidence="2" id="KW-0805">Transcription regulation</keyword>
<dbReference type="InterPro" id="IPR003340">
    <property type="entry name" value="B3_DNA-bd"/>
</dbReference>
<keyword evidence="5" id="KW-0539">Nucleus</keyword>
<accession>A0AAN8VX78</accession>
<dbReference type="PANTHER" id="PTHR31140:SF70">
    <property type="entry name" value="B3 DOMAIN-CONTAINING PROTEIN OS11G0156000"/>
    <property type="match status" value="1"/>
</dbReference>
<feature type="domain" description="TF-B3" evidence="7">
    <location>
        <begin position="67"/>
        <end position="169"/>
    </location>
</feature>
<gene>
    <name evidence="8" type="ORF">RJ641_027940</name>
</gene>
<feature type="region of interest" description="Disordered" evidence="6">
    <location>
        <begin position="277"/>
        <end position="306"/>
    </location>
</feature>
<sequence length="333" mass="37606">MSQNHSTSLSFNLNFQHQEQQPTDSNLPTPTAPQELEEDEELFQESTSVQQHNQEEQADAQERESMFEKPLTPSDVGKLNRLVIPKQHAEKYFPLDADSGEKGFLLSFEDESGKSWRFRYSYWTSSQSYVLTKGWSRYVKEKRLDAGDIVFFERHKAEGHRLFIRWRRRGAAGMVAHGGGGGGVNISNVGGVGWTRVFYPAPQAYPAHTTHPHPHPHPHPQHGYDGYNYGHASGSTPYLSLPYQPHSLHAGAGVAQNQAPQVVGNSKRLRLFGVNLECQPDEPDPSTPTASSLSSQAPPYPHYYPPQLHNTSHYSYMDIDYSRDVNQMRYSRG</sequence>
<evidence type="ECO:0000256" key="5">
    <source>
        <dbReference type="ARBA" id="ARBA00023242"/>
    </source>
</evidence>
<dbReference type="InterPro" id="IPR015300">
    <property type="entry name" value="DNA-bd_pseudobarrel_sf"/>
</dbReference>
<dbReference type="Proteomes" id="UP001370490">
    <property type="component" value="Unassembled WGS sequence"/>
</dbReference>
<keyword evidence="9" id="KW-1185">Reference proteome</keyword>
<dbReference type="InterPro" id="IPR044800">
    <property type="entry name" value="LEC2-like"/>
</dbReference>
<dbReference type="EMBL" id="JBAMMX010000004">
    <property type="protein sequence ID" value="KAK6942563.1"/>
    <property type="molecule type" value="Genomic_DNA"/>
</dbReference>
<evidence type="ECO:0000313" key="9">
    <source>
        <dbReference type="Proteomes" id="UP001370490"/>
    </source>
</evidence>
<dbReference type="FunFam" id="2.40.330.10:FF:000002">
    <property type="entry name" value="B3 domain-containing protein"/>
    <property type="match status" value="1"/>
</dbReference>
<dbReference type="SUPFAM" id="SSF101936">
    <property type="entry name" value="DNA-binding pseudobarrel domain"/>
    <property type="match status" value="1"/>
</dbReference>
<evidence type="ECO:0000256" key="6">
    <source>
        <dbReference type="SAM" id="MobiDB-lite"/>
    </source>
</evidence>
<dbReference type="Gene3D" id="2.40.330.10">
    <property type="entry name" value="DNA-binding pseudobarrel domain"/>
    <property type="match status" value="1"/>
</dbReference>
<comment type="caution">
    <text evidence="8">The sequence shown here is derived from an EMBL/GenBank/DDBJ whole genome shotgun (WGS) entry which is preliminary data.</text>
</comment>
<dbReference type="AlphaFoldDB" id="A0AAN8VX78"/>
<evidence type="ECO:0000256" key="2">
    <source>
        <dbReference type="ARBA" id="ARBA00023015"/>
    </source>
</evidence>
<evidence type="ECO:0000256" key="1">
    <source>
        <dbReference type="ARBA" id="ARBA00004123"/>
    </source>
</evidence>
<evidence type="ECO:0000259" key="7">
    <source>
        <dbReference type="PROSITE" id="PS50863"/>
    </source>
</evidence>
<keyword evidence="4" id="KW-0804">Transcription</keyword>
<keyword evidence="3" id="KW-0238">DNA-binding</keyword>
<dbReference type="GO" id="GO:0003700">
    <property type="term" value="F:DNA-binding transcription factor activity"/>
    <property type="evidence" value="ECO:0007669"/>
    <property type="project" value="InterPro"/>
</dbReference>